<evidence type="ECO:0000256" key="1">
    <source>
        <dbReference type="ARBA" id="ARBA00007905"/>
    </source>
</evidence>
<dbReference type="PANTHER" id="PTHR43827">
    <property type="entry name" value="2,5-DIKETO-D-GLUCONIC ACID REDUCTASE"/>
    <property type="match status" value="1"/>
</dbReference>
<dbReference type="InterPro" id="IPR023210">
    <property type="entry name" value="NADP_OxRdtase_dom"/>
</dbReference>
<dbReference type="Proteomes" id="UP000199800">
    <property type="component" value="Unassembled WGS sequence"/>
</dbReference>
<evidence type="ECO:0000313" key="8">
    <source>
        <dbReference type="EMBL" id="SES63632.1"/>
    </source>
</evidence>
<dbReference type="Pfam" id="PF00248">
    <property type="entry name" value="Aldo_ket_red"/>
    <property type="match status" value="1"/>
</dbReference>
<dbReference type="PROSITE" id="PS00798">
    <property type="entry name" value="ALDOKETO_REDUCTASE_1"/>
    <property type="match status" value="1"/>
</dbReference>
<accession>A0A1H9Y483</accession>
<dbReference type="STRING" id="29364.SAMN04487772_101128"/>
<reference evidence="8 9" key="1">
    <citation type="submission" date="2016-10" db="EMBL/GenBank/DDBJ databases">
        <authorList>
            <person name="de Groot N.N."/>
        </authorList>
    </citation>
    <scope>NUCLEOTIDE SEQUENCE [LARGE SCALE GENOMIC DNA]</scope>
    <source>
        <strain evidence="8 9">DSM 1801</strain>
    </source>
</reference>
<dbReference type="GO" id="GO:0016616">
    <property type="term" value="F:oxidoreductase activity, acting on the CH-OH group of donors, NAD or NADP as acceptor"/>
    <property type="evidence" value="ECO:0007669"/>
    <property type="project" value="UniProtKB-ARBA"/>
</dbReference>
<dbReference type="RefSeq" id="WP_092474963.1">
    <property type="nucleotide sequence ID" value="NZ_FOHN01000001.1"/>
</dbReference>
<dbReference type="AlphaFoldDB" id="A0A1H9Y483"/>
<evidence type="ECO:0000256" key="6">
    <source>
        <dbReference type="PIRSR" id="PIRSR000097-3"/>
    </source>
</evidence>
<keyword evidence="3" id="KW-0560">Oxidoreductase</keyword>
<gene>
    <name evidence="8" type="ORF">SAMN04487772_101128</name>
</gene>
<dbReference type="EMBL" id="FOHN01000001">
    <property type="protein sequence ID" value="SES63632.1"/>
    <property type="molecule type" value="Genomic_DNA"/>
</dbReference>
<protein>
    <submittedName>
        <fullName evidence="8">Aldo/keto reductase</fullName>
    </submittedName>
</protein>
<comment type="similarity">
    <text evidence="1">Belongs to the aldo/keto reductase family.</text>
</comment>
<dbReference type="InterPro" id="IPR020471">
    <property type="entry name" value="AKR"/>
</dbReference>
<name>A0A1H9Y483_9FIRM</name>
<dbReference type="CDD" id="cd19071">
    <property type="entry name" value="AKR_AKR1-5-like"/>
    <property type="match status" value="1"/>
</dbReference>
<dbReference type="OrthoDB" id="9804790at2"/>
<evidence type="ECO:0000313" key="9">
    <source>
        <dbReference type="Proteomes" id="UP000199800"/>
    </source>
</evidence>
<keyword evidence="2" id="KW-0521">NADP</keyword>
<evidence type="ECO:0000256" key="5">
    <source>
        <dbReference type="PIRSR" id="PIRSR000097-2"/>
    </source>
</evidence>
<dbReference type="PROSITE" id="PS00063">
    <property type="entry name" value="ALDOKETO_REDUCTASE_3"/>
    <property type="match status" value="1"/>
</dbReference>
<keyword evidence="9" id="KW-1185">Reference proteome</keyword>
<feature type="site" description="Lowers pKa of active site Tyr" evidence="6">
    <location>
        <position position="78"/>
    </location>
</feature>
<dbReference type="SUPFAM" id="SSF51430">
    <property type="entry name" value="NAD(P)-linked oxidoreductase"/>
    <property type="match status" value="1"/>
</dbReference>
<dbReference type="FunFam" id="3.20.20.100:FF:000015">
    <property type="entry name" value="Oxidoreductase, aldo/keto reductase family"/>
    <property type="match status" value="1"/>
</dbReference>
<dbReference type="InterPro" id="IPR018170">
    <property type="entry name" value="Aldo/ket_reductase_CS"/>
</dbReference>
<evidence type="ECO:0000259" key="7">
    <source>
        <dbReference type="Pfam" id="PF00248"/>
    </source>
</evidence>
<feature type="active site" description="Proton donor" evidence="4">
    <location>
        <position position="53"/>
    </location>
</feature>
<feature type="domain" description="NADP-dependent oxidoreductase" evidence="7">
    <location>
        <begin position="19"/>
        <end position="268"/>
    </location>
</feature>
<proteinExistence type="inferred from homology"/>
<dbReference type="Gene3D" id="3.20.20.100">
    <property type="entry name" value="NADP-dependent oxidoreductase domain"/>
    <property type="match status" value="1"/>
</dbReference>
<evidence type="ECO:0000256" key="3">
    <source>
        <dbReference type="ARBA" id="ARBA00023002"/>
    </source>
</evidence>
<dbReference type="PIRSF" id="PIRSF000097">
    <property type="entry name" value="AKR"/>
    <property type="match status" value="1"/>
</dbReference>
<dbReference type="PROSITE" id="PS00062">
    <property type="entry name" value="ALDOKETO_REDUCTASE_2"/>
    <property type="match status" value="1"/>
</dbReference>
<dbReference type="PRINTS" id="PR00069">
    <property type="entry name" value="ALDKETRDTASE"/>
</dbReference>
<dbReference type="InterPro" id="IPR036812">
    <property type="entry name" value="NAD(P)_OxRdtase_dom_sf"/>
</dbReference>
<evidence type="ECO:0000256" key="2">
    <source>
        <dbReference type="ARBA" id="ARBA00022857"/>
    </source>
</evidence>
<dbReference type="PANTHER" id="PTHR43827:SF3">
    <property type="entry name" value="NADP-DEPENDENT OXIDOREDUCTASE DOMAIN-CONTAINING PROTEIN"/>
    <property type="match status" value="1"/>
</dbReference>
<sequence length="283" mass="32557">MEQLKEYFTMYHGVKIPNIGYGTWEVHEGQLCQEAVKKAIELGYRHIDTAAGYGNENSVGTGIANSGVPREELFITSKLNNPDHGYEKTMAAFEDTMNKLKCDYLDLYLIHWPNPLAFRDCWEESNAGSWRAMEELYEAGRIKAIGVSNFWVHHLEALMKTAKIKPMVNQIRLCPGDVHKETVEYCQKHNILLEAYSPFGRGEVFKVKEIHDLVDKYHRSIAQICIRWCIQQGFVPLPKSVTETRMIENLKVYDFELEEPDIQMMTELTGRCGISKDPDAVEF</sequence>
<organism evidence="8 9">
    <name type="scientific">[Clostridium] polysaccharolyticum</name>
    <dbReference type="NCBI Taxonomy" id="29364"/>
    <lineage>
        <taxon>Bacteria</taxon>
        <taxon>Bacillati</taxon>
        <taxon>Bacillota</taxon>
        <taxon>Clostridia</taxon>
        <taxon>Lachnospirales</taxon>
        <taxon>Lachnospiraceae</taxon>
    </lineage>
</organism>
<evidence type="ECO:0000256" key="4">
    <source>
        <dbReference type="PIRSR" id="PIRSR000097-1"/>
    </source>
</evidence>
<feature type="binding site" evidence="5">
    <location>
        <position position="111"/>
    </location>
    <ligand>
        <name>substrate</name>
    </ligand>
</feature>